<keyword evidence="1" id="KW-0732">Signal</keyword>
<comment type="caution">
    <text evidence="2">The sequence shown here is derived from an EMBL/GenBank/DDBJ whole genome shotgun (WGS) entry which is preliminary data.</text>
</comment>
<sequence length="150" mass="15878">MVALCSTGGPASAVRLLLVGFALMAMAGCAGQGPGVSSPTAGLSCVDDSPDCVAKRQATLEHFKKDDQRAWIGQSATPEAYASGVRLFAYSQKKKQLSCDELKRGKIEADAAPRILQGASGKLSLNQISRGKMLAHEVSRELGREIKKRC</sequence>
<gene>
    <name evidence="2" type="ORF">SAMN04488061_2417</name>
</gene>
<evidence type="ECO:0000256" key="1">
    <source>
        <dbReference type="SAM" id="SignalP"/>
    </source>
</evidence>
<accession>A0A1H0QLK9</accession>
<feature type="signal peptide" evidence="1">
    <location>
        <begin position="1"/>
        <end position="27"/>
    </location>
</feature>
<protein>
    <recommendedName>
        <fullName evidence="4">Lipoprotein</fullName>
    </recommendedName>
</protein>
<feature type="chain" id="PRO_5045355480" description="Lipoprotein" evidence="1">
    <location>
        <begin position="28"/>
        <end position="150"/>
    </location>
</feature>
<name>A0A1H0QLK9_9HYPH</name>
<organism evidence="2 3">
    <name type="scientific">Filomicrobium insigne</name>
    <dbReference type="NCBI Taxonomy" id="418854"/>
    <lineage>
        <taxon>Bacteria</taxon>
        <taxon>Pseudomonadati</taxon>
        <taxon>Pseudomonadota</taxon>
        <taxon>Alphaproteobacteria</taxon>
        <taxon>Hyphomicrobiales</taxon>
        <taxon>Hyphomicrobiaceae</taxon>
        <taxon>Filomicrobium</taxon>
    </lineage>
</organism>
<dbReference type="EMBL" id="FNJC01000003">
    <property type="protein sequence ID" value="SDP18162.1"/>
    <property type="molecule type" value="Genomic_DNA"/>
</dbReference>
<evidence type="ECO:0000313" key="3">
    <source>
        <dbReference type="Proteomes" id="UP000198795"/>
    </source>
</evidence>
<keyword evidence="3" id="KW-1185">Reference proteome</keyword>
<evidence type="ECO:0000313" key="2">
    <source>
        <dbReference type="EMBL" id="SDP18162.1"/>
    </source>
</evidence>
<proteinExistence type="predicted"/>
<reference evidence="2 3" key="1">
    <citation type="submission" date="2016-10" db="EMBL/GenBank/DDBJ databases">
        <authorList>
            <person name="Varghese N."/>
            <person name="Submissions S."/>
        </authorList>
    </citation>
    <scope>NUCLEOTIDE SEQUENCE [LARGE SCALE GENOMIC DNA]</scope>
    <source>
        <strain evidence="2 3">CGMCC 1.6497</strain>
    </source>
</reference>
<evidence type="ECO:0008006" key="4">
    <source>
        <dbReference type="Google" id="ProtNLM"/>
    </source>
</evidence>
<dbReference type="Proteomes" id="UP000198795">
    <property type="component" value="Unassembled WGS sequence"/>
</dbReference>